<protein>
    <submittedName>
        <fullName evidence="1">PD-(D/E)XK nuclease family transposase</fullName>
    </submittedName>
</protein>
<dbReference type="EMBL" id="CP112934">
    <property type="protein sequence ID" value="WPY01546.1"/>
    <property type="molecule type" value="Genomic_DNA"/>
</dbReference>
<organism evidence="1 2">
    <name type="scientific">Candidatus Trichorickettsia mobilis</name>
    <dbReference type="NCBI Taxonomy" id="1346319"/>
    <lineage>
        <taxon>Bacteria</taxon>
        <taxon>Pseudomonadati</taxon>
        <taxon>Pseudomonadota</taxon>
        <taxon>Alphaproteobacteria</taxon>
        <taxon>Rickettsiales</taxon>
        <taxon>Rickettsiaceae</taxon>
        <taxon>Rickettsieae</taxon>
        <taxon>Candidatus Trichorickettsia</taxon>
    </lineage>
</organism>
<dbReference type="Pfam" id="PF12784">
    <property type="entry name" value="PDDEXK_2"/>
    <property type="match status" value="1"/>
</dbReference>
<dbReference type="PANTHER" id="PTHR41317:SF1">
    <property type="entry name" value="PD-(D_E)XK NUCLEASE FAMILY TRANSPOSASE"/>
    <property type="match status" value="1"/>
</dbReference>
<reference evidence="1 2" key="1">
    <citation type="submission" date="2022-10" db="EMBL/GenBank/DDBJ databases">
        <title>Host association and intracellularity evolved multiple times independently in the Rickettsiales.</title>
        <authorList>
            <person name="Castelli M."/>
            <person name="Nardi T."/>
            <person name="Gammuto L."/>
            <person name="Bellinzona G."/>
            <person name="Sabaneyeva E."/>
            <person name="Potekhin A."/>
            <person name="Serra V."/>
            <person name="Petroni G."/>
            <person name="Sassera D."/>
        </authorList>
    </citation>
    <scope>NUCLEOTIDE SEQUENCE [LARGE SCALE GENOMIC DNA]</scope>
    <source>
        <strain evidence="1 2">Kr 154-4</strain>
        <plasmid evidence="1 2">unnamed2</plasmid>
    </source>
</reference>
<dbReference type="RefSeq" id="WP_323738992.1">
    <property type="nucleotide sequence ID" value="NZ_CP112934.1"/>
</dbReference>
<gene>
    <name evidence="1" type="ORF">Trichorick_01459</name>
</gene>
<proteinExistence type="predicted"/>
<dbReference type="PANTHER" id="PTHR41317">
    <property type="entry name" value="PD-(D_E)XK NUCLEASE FAMILY TRANSPOSASE"/>
    <property type="match status" value="1"/>
</dbReference>
<dbReference type="InterPro" id="IPR010106">
    <property type="entry name" value="RpnA"/>
</dbReference>
<keyword evidence="2" id="KW-1185">Reference proteome</keyword>
<evidence type="ECO:0000313" key="1">
    <source>
        <dbReference type="EMBL" id="WPY01546.1"/>
    </source>
</evidence>
<sequence>MKAEKLIQIEKGEEIFADPTYDITFKMLFGTDKNKEILISLLNNLLNFRGEKEIKAVEINTNELPVIPYSKEKTKLGVVSAVDVLCTTANGQKIAIEMQGQKTKCFLAREQEYMAKLIVGQVKEGEGKQYNEKMLETYIIVITKENVFTGKADFEKQKLFEIDIEPRIVQTNEPYPDNKMHWKFFELTKFRNSENYKKIDKDSSLKEQWLEFLIECNKQKTEPERNEIIKKGYEIMKMSKWDADTQALYWKQKQYIKDVLQDQEELIQETAEKAYKEGESKGIEKGKIKGEVKGEISKVKNFMELEVPQEKFITKLHYLTQEKFKDNLEYNLNYIKDHLAETESVIGDNLHLFDMDIEY</sequence>
<geneLocation type="plasmid" evidence="1 2">
    <name>unnamed2</name>
</geneLocation>
<dbReference type="Proteomes" id="UP001326613">
    <property type="component" value="Plasmid unnamed2"/>
</dbReference>
<dbReference type="NCBIfam" id="TIGR01784">
    <property type="entry name" value="T_den_put_tspse"/>
    <property type="match status" value="1"/>
</dbReference>
<name>A0ABZ0UVB2_9RICK</name>
<keyword evidence="1" id="KW-0614">Plasmid</keyword>
<accession>A0ABZ0UVB2</accession>
<evidence type="ECO:0000313" key="2">
    <source>
        <dbReference type="Proteomes" id="UP001326613"/>
    </source>
</evidence>